<comment type="similarity">
    <text evidence="1">Belongs to the PNP/UDP phosphorylase family.</text>
</comment>
<evidence type="ECO:0000313" key="9">
    <source>
        <dbReference type="Proteomes" id="UP000323144"/>
    </source>
</evidence>
<dbReference type="InterPro" id="IPR035994">
    <property type="entry name" value="Nucleoside_phosphorylase_sf"/>
</dbReference>
<keyword evidence="5" id="KW-0808">Transferase</keyword>
<organism evidence="8 9">
    <name type="scientific">Spiroplasma chinense</name>
    <dbReference type="NCBI Taxonomy" id="216932"/>
    <lineage>
        <taxon>Bacteria</taxon>
        <taxon>Bacillati</taxon>
        <taxon>Mycoplasmatota</taxon>
        <taxon>Mollicutes</taxon>
        <taxon>Entomoplasmatales</taxon>
        <taxon>Spiroplasmataceae</taxon>
        <taxon>Spiroplasma</taxon>
    </lineage>
</organism>
<dbReference type="EC" id="2.4.2.3" evidence="2"/>
<name>A0A5B9Y5M6_9MOLU</name>
<dbReference type="GO" id="GO:0004850">
    <property type="term" value="F:uridine phosphorylase activity"/>
    <property type="evidence" value="ECO:0007669"/>
    <property type="project" value="UniProtKB-EC"/>
</dbReference>
<reference evidence="8 9" key="1">
    <citation type="submission" date="2019-08" db="EMBL/GenBank/DDBJ databases">
        <title>Complete genome sequence of Spiroplasma chinense CCH (DSM 19755).</title>
        <authorList>
            <person name="Shen H.-Y."/>
            <person name="Lin Y.-C."/>
            <person name="Chou L."/>
            <person name="Kuo C.-H."/>
        </authorList>
    </citation>
    <scope>NUCLEOTIDE SEQUENCE [LARGE SCALE GENOMIC DNA]</scope>
    <source>
        <strain evidence="8 9">CCH</strain>
    </source>
</reference>
<dbReference type="KEGG" id="schi:SCHIN_v1c01340"/>
<protein>
    <recommendedName>
        <fullName evidence="3">Uridine phosphorylase</fullName>
        <ecNumber evidence="2">2.4.2.3</ecNumber>
    </recommendedName>
</protein>
<evidence type="ECO:0000259" key="7">
    <source>
        <dbReference type="Pfam" id="PF01048"/>
    </source>
</evidence>
<dbReference type="AlphaFoldDB" id="A0A5B9Y5M6"/>
<dbReference type="PANTHER" id="PTHR43691:SF11">
    <property type="entry name" value="FI09636P-RELATED"/>
    <property type="match status" value="1"/>
</dbReference>
<dbReference type="GO" id="GO:0006152">
    <property type="term" value="P:purine nucleoside catabolic process"/>
    <property type="evidence" value="ECO:0007669"/>
    <property type="project" value="TreeGrafter"/>
</dbReference>
<gene>
    <name evidence="8" type="primary">deoD</name>
    <name evidence="8" type="ORF">SCHIN_v1c01340</name>
</gene>
<dbReference type="Proteomes" id="UP000323144">
    <property type="component" value="Chromosome"/>
</dbReference>
<dbReference type="Gene3D" id="3.40.50.1580">
    <property type="entry name" value="Nucleoside phosphorylase domain"/>
    <property type="match status" value="1"/>
</dbReference>
<accession>A0A5B9Y5M6</accession>
<dbReference type="InterPro" id="IPR000845">
    <property type="entry name" value="Nucleoside_phosphorylase_d"/>
</dbReference>
<dbReference type="CDD" id="cd09006">
    <property type="entry name" value="PNP_EcPNPI-like"/>
    <property type="match status" value="1"/>
</dbReference>
<dbReference type="RefSeq" id="WP_166507726.1">
    <property type="nucleotide sequence ID" value="NZ_CP043026.1"/>
</dbReference>
<evidence type="ECO:0000256" key="6">
    <source>
        <dbReference type="ARBA" id="ARBA00048447"/>
    </source>
</evidence>
<evidence type="ECO:0000256" key="5">
    <source>
        <dbReference type="ARBA" id="ARBA00022679"/>
    </source>
</evidence>
<dbReference type="InterPro" id="IPR018016">
    <property type="entry name" value="Nucleoside_phosphorylase_CS"/>
</dbReference>
<sequence length="238" mass="26410">MTPHIEAKKEDIAKVVLMPGDPLRAKKIAETYLEDVKLVNEVRNMFMYTGTYKGKKITIAGSGMGCPSIGIYSYELFKFYDVDSIIRIGSAGSYKEGINVYDVYNVQECFGESDFAKLAANIDKRVIPASKELFDLIEETAKEKNITTHKGIAHSSDVFYRHESHDSLAFAAKNNLDVVEMESFALFANAIATNKQAACLLTISDSFITKEVTSAEERQNKFMTMVELALETGLKVAG</sequence>
<evidence type="ECO:0000256" key="4">
    <source>
        <dbReference type="ARBA" id="ARBA00022676"/>
    </source>
</evidence>
<evidence type="ECO:0000256" key="3">
    <source>
        <dbReference type="ARBA" id="ARBA00021980"/>
    </source>
</evidence>
<dbReference type="NCBIfam" id="TIGR00107">
    <property type="entry name" value="deoD"/>
    <property type="match status" value="1"/>
</dbReference>
<dbReference type="SUPFAM" id="SSF53167">
    <property type="entry name" value="Purine and uridine phosphorylases"/>
    <property type="match status" value="1"/>
</dbReference>
<dbReference type="PANTHER" id="PTHR43691">
    <property type="entry name" value="URIDINE PHOSPHORYLASE"/>
    <property type="match status" value="1"/>
</dbReference>
<dbReference type="NCBIfam" id="NF004489">
    <property type="entry name" value="PRK05819.1"/>
    <property type="match status" value="1"/>
</dbReference>
<evidence type="ECO:0000256" key="2">
    <source>
        <dbReference type="ARBA" id="ARBA00011888"/>
    </source>
</evidence>
<evidence type="ECO:0000313" key="8">
    <source>
        <dbReference type="EMBL" id="QEH61332.1"/>
    </source>
</evidence>
<proteinExistence type="inferred from homology"/>
<dbReference type="GO" id="GO:0005829">
    <property type="term" value="C:cytosol"/>
    <property type="evidence" value="ECO:0007669"/>
    <property type="project" value="TreeGrafter"/>
</dbReference>
<feature type="domain" description="Nucleoside phosphorylase" evidence="7">
    <location>
        <begin position="14"/>
        <end position="222"/>
    </location>
</feature>
<dbReference type="EMBL" id="CP043026">
    <property type="protein sequence ID" value="QEH61332.1"/>
    <property type="molecule type" value="Genomic_DNA"/>
</dbReference>
<evidence type="ECO:0000256" key="1">
    <source>
        <dbReference type="ARBA" id="ARBA00010456"/>
    </source>
</evidence>
<dbReference type="PROSITE" id="PS01232">
    <property type="entry name" value="PNP_UDP_1"/>
    <property type="match status" value="1"/>
</dbReference>
<comment type="catalytic activity">
    <reaction evidence="6">
        <text>uridine + phosphate = alpha-D-ribose 1-phosphate + uracil</text>
        <dbReference type="Rhea" id="RHEA:24388"/>
        <dbReference type="ChEBI" id="CHEBI:16704"/>
        <dbReference type="ChEBI" id="CHEBI:17568"/>
        <dbReference type="ChEBI" id="CHEBI:43474"/>
        <dbReference type="ChEBI" id="CHEBI:57720"/>
        <dbReference type="EC" id="2.4.2.3"/>
    </reaction>
</comment>
<keyword evidence="9" id="KW-1185">Reference proteome</keyword>
<keyword evidence="4" id="KW-0328">Glycosyltransferase</keyword>
<dbReference type="InterPro" id="IPR004402">
    <property type="entry name" value="DeoD-type"/>
</dbReference>
<dbReference type="Pfam" id="PF01048">
    <property type="entry name" value="PNP_UDP_1"/>
    <property type="match status" value="1"/>
</dbReference>
<dbReference type="GO" id="GO:0004731">
    <property type="term" value="F:purine-nucleoside phosphorylase activity"/>
    <property type="evidence" value="ECO:0007669"/>
    <property type="project" value="InterPro"/>
</dbReference>